<feature type="domain" description="GAD-related" evidence="1">
    <location>
        <begin position="22"/>
        <end position="125"/>
    </location>
</feature>
<dbReference type="Proteomes" id="UP000279553">
    <property type="component" value="Unassembled WGS sequence"/>
</dbReference>
<dbReference type="AlphaFoldDB" id="A0A3M4LUM2"/>
<dbReference type="InterPro" id="IPR014983">
    <property type="entry name" value="GAD-rel"/>
</dbReference>
<reference evidence="3 4" key="1">
    <citation type="submission" date="2018-08" db="EMBL/GenBank/DDBJ databases">
        <title>Recombination of ecologically and evolutionarily significant loci maintains genetic cohesion in the Pseudomonas syringae species complex.</title>
        <authorList>
            <person name="Dillon M."/>
            <person name="Thakur S."/>
            <person name="Almeida R.N.D."/>
            <person name="Weir B.S."/>
            <person name="Guttman D.S."/>
        </authorList>
    </citation>
    <scope>NUCLEOTIDE SEQUENCE [LARGE SCALE GENOMIC DNA]</scope>
    <source>
        <strain evidence="3 4">ICMP 535</strain>
    </source>
</reference>
<dbReference type="Pfam" id="PF08906">
    <property type="entry name" value="T6SS_Tdi1_C"/>
    <property type="match status" value="1"/>
</dbReference>
<gene>
    <name evidence="3" type="ORF">ALQ05_100812</name>
</gene>
<dbReference type="InterPro" id="IPR015002">
    <property type="entry name" value="T6SS_Tdi1_C"/>
</dbReference>
<evidence type="ECO:0000313" key="4">
    <source>
        <dbReference type="Proteomes" id="UP000279553"/>
    </source>
</evidence>
<evidence type="ECO:0000313" key="3">
    <source>
        <dbReference type="EMBL" id="RMQ45146.1"/>
    </source>
</evidence>
<evidence type="ECO:0000259" key="1">
    <source>
        <dbReference type="Pfam" id="PF08887"/>
    </source>
</evidence>
<evidence type="ECO:0000259" key="2">
    <source>
        <dbReference type="Pfam" id="PF08906"/>
    </source>
</evidence>
<proteinExistence type="predicted"/>
<sequence length="223" mass="25815">MRKSEAYLFYYAASSDCMMDEHYAFFLKKFGPTTERDDVPHSNILKYKNKLPDQLLDYWADHSWSGYADGIFWTVNPEDYEHLLEQWLYDTPLHQKDHYHVIARSAFGALYIWGENDGYCLTVSSYISRYSARTSIFAGKDDNLGVRAFFSFQSPESNDLVDLFKPALEKLGPLRSDEMYGFVPALALGGQMELKNLQKVKTIEHLTFLSQLSPLQDWGFPDL</sequence>
<dbReference type="Pfam" id="PF08887">
    <property type="entry name" value="GAD-like"/>
    <property type="match status" value="1"/>
</dbReference>
<protein>
    <submittedName>
        <fullName evidence="3">GAD-like domain protein</fullName>
    </submittedName>
</protein>
<dbReference type="EMBL" id="RBRD01000005">
    <property type="protein sequence ID" value="RMQ45146.1"/>
    <property type="molecule type" value="Genomic_DNA"/>
</dbReference>
<comment type="caution">
    <text evidence="3">The sequence shown here is derived from an EMBL/GenBank/DDBJ whole genome shotgun (WGS) entry which is preliminary data.</text>
</comment>
<feature type="domain" description="T6SS immunity protein Tdi1 C-terminal" evidence="2">
    <location>
        <begin position="149"/>
        <end position="213"/>
    </location>
</feature>
<accession>A0A3M4LUM2</accession>
<organism evidence="3 4">
    <name type="scientific">Pseudomonas amygdali pv. mori</name>
    <dbReference type="NCBI Taxonomy" id="34065"/>
    <lineage>
        <taxon>Bacteria</taxon>
        <taxon>Pseudomonadati</taxon>
        <taxon>Pseudomonadota</taxon>
        <taxon>Gammaproteobacteria</taxon>
        <taxon>Pseudomonadales</taxon>
        <taxon>Pseudomonadaceae</taxon>
        <taxon>Pseudomonas</taxon>
        <taxon>Pseudomonas amygdali</taxon>
    </lineage>
</organism>
<name>A0A3M4LUM2_PSEA0</name>